<organism evidence="2 3">
    <name type="scientific">Kribbella shirazensis</name>
    <dbReference type="NCBI Taxonomy" id="1105143"/>
    <lineage>
        <taxon>Bacteria</taxon>
        <taxon>Bacillati</taxon>
        <taxon>Actinomycetota</taxon>
        <taxon>Actinomycetes</taxon>
        <taxon>Propionibacteriales</taxon>
        <taxon>Kribbellaceae</taxon>
        <taxon>Kribbella</taxon>
    </lineage>
</organism>
<dbReference type="Proteomes" id="UP000555407">
    <property type="component" value="Unassembled WGS sequence"/>
</dbReference>
<protein>
    <submittedName>
        <fullName evidence="2">Uncharacterized protein</fullName>
    </submittedName>
</protein>
<evidence type="ECO:0000313" key="2">
    <source>
        <dbReference type="EMBL" id="NIK60693.1"/>
    </source>
</evidence>
<keyword evidence="1" id="KW-1133">Transmembrane helix</keyword>
<dbReference type="EMBL" id="JAASRO010000001">
    <property type="protein sequence ID" value="NIK60693.1"/>
    <property type="molecule type" value="Genomic_DNA"/>
</dbReference>
<accession>A0A7X6A476</accession>
<sequence>MPVWQPLVAIAILLVTTVLIVRLGARLYERTLLQTGRRLGYREALALESR</sequence>
<gene>
    <name evidence="2" type="ORF">BJY22_006410</name>
</gene>
<reference evidence="2 3" key="1">
    <citation type="submission" date="2020-03" db="EMBL/GenBank/DDBJ databases">
        <title>Sequencing the genomes of 1000 actinobacteria strains.</title>
        <authorList>
            <person name="Klenk H.-P."/>
        </authorList>
    </citation>
    <scope>NUCLEOTIDE SEQUENCE [LARGE SCALE GENOMIC DNA]</scope>
    <source>
        <strain evidence="2 3">DSM 45490</strain>
    </source>
</reference>
<dbReference type="AlphaFoldDB" id="A0A7X6A476"/>
<dbReference type="RefSeq" id="WP_238350521.1">
    <property type="nucleotide sequence ID" value="NZ_JAASRO010000001.1"/>
</dbReference>
<keyword evidence="3" id="KW-1185">Reference proteome</keyword>
<keyword evidence="1" id="KW-0812">Transmembrane</keyword>
<evidence type="ECO:0000256" key="1">
    <source>
        <dbReference type="SAM" id="Phobius"/>
    </source>
</evidence>
<proteinExistence type="predicted"/>
<evidence type="ECO:0000313" key="3">
    <source>
        <dbReference type="Proteomes" id="UP000555407"/>
    </source>
</evidence>
<keyword evidence="1" id="KW-0472">Membrane</keyword>
<name>A0A7X6A476_9ACTN</name>
<comment type="caution">
    <text evidence="2">The sequence shown here is derived from an EMBL/GenBank/DDBJ whole genome shotgun (WGS) entry which is preliminary data.</text>
</comment>
<feature type="transmembrane region" description="Helical" evidence="1">
    <location>
        <begin position="6"/>
        <end position="28"/>
    </location>
</feature>